<dbReference type="InterPro" id="IPR001227">
    <property type="entry name" value="Ac_transferase_dom_sf"/>
</dbReference>
<dbReference type="InterPro" id="IPR016035">
    <property type="entry name" value="Acyl_Trfase/lysoPLipase"/>
</dbReference>
<dbReference type="GO" id="GO:0016740">
    <property type="term" value="F:transferase activity"/>
    <property type="evidence" value="ECO:0007669"/>
    <property type="project" value="InterPro"/>
</dbReference>
<evidence type="ECO:0000313" key="2">
    <source>
        <dbReference type="Proteomes" id="UP000050761"/>
    </source>
</evidence>
<sequence length="104" mass="11695">MGGLIHASLNQFVREYTEKTSRELLKEKNKAKYGNKKKTPNVIVFDHIPLEEQIVCLFPGQGAQYVGMGSKLADCPKAKEIFDRSSEILGYDLFKVCTEGPKTK</sequence>
<dbReference type="EMBL" id="UZAH01001643">
    <property type="protein sequence ID" value="VDO19872.1"/>
    <property type="molecule type" value="Genomic_DNA"/>
</dbReference>
<keyword evidence="2" id="KW-1185">Reference proteome</keyword>
<evidence type="ECO:0000313" key="3">
    <source>
        <dbReference type="WBParaSite" id="HPBE_0000148901-mRNA-1"/>
    </source>
</evidence>
<gene>
    <name evidence="1" type="ORF">HPBE_LOCUS1490</name>
</gene>
<name>A0A183F5P7_HELPZ</name>
<dbReference type="Gene3D" id="3.40.366.10">
    <property type="entry name" value="Malonyl-Coenzyme A Acyl Carrier Protein, domain 2"/>
    <property type="match status" value="1"/>
</dbReference>
<reference evidence="1 2" key="1">
    <citation type="submission" date="2018-11" db="EMBL/GenBank/DDBJ databases">
        <authorList>
            <consortium name="Pathogen Informatics"/>
        </authorList>
    </citation>
    <scope>NUCLEOTIDE SEQUENCE [LARGE SCALE GENOMIC DNA]</scope>
</reference>
<dbReference type="InterPro" id="IPR052760">
    <property type="entry name" value="Mitochondrial_malonyltrans"/>
</dbReference>
<organism evidence="2 3">
    <name type="scientific">Heligmosomoides polygyrus</name>
    <name type="common">Parasitic roundworm</name>
    <dbReference type="NCBI Taxonomy" id="6339"/>
    <lineage>
        <taxon>Eukaryota</taxon>
        <taxon>Metazoa</taxon>
        <taxon>Ecdysozoa</taxon>
        <taxon>Nematoda</taxon>
        <taxon>Chromadorea</taxon>
        <taxon>Rhabditida</taxon>
        <taxon>Rhabditina</taxon>
        <taxon>Rhabditomorpha</taxon>
        <taxon>Strongyloidea</taxon>
        <taxon>Heligmosomidae</taxon>
        <taxon>Heligmosomoides</taxon>
    </lineage>
</organism>
<dbReference type="OrthoDB" id="541883at2759"/>
<dbReference type="SUPFAM" id="SSF52151">
    <property type="entry name" value="FabD/lysophospholipase-like"/>
    <property type="match status" value="1"/>
</dbReference>
<dbReference type="PANTHER" id="PTHR47170:SF2">
    <property type="entry name" value="MALONYL-COA:ACP TRANSACYLASE (MAT) DOMAIN-CONTAINING PROTEIN"/>
    <property type="match status" value="1"/>
</dbReference>
<protein>
    <submittedName>
        <fullName evidence="3">PKS_AT domain-containing protein</fullName>
    </submittedName>
</protein>
<evidence type="ECO:0000313" key="1">
    <source>
        <dbReference type="EMBL" id="VDO19872.1"/>
    </source>
</evidence>
<proteinExistence type="predicted"/>
<accession>A0A3P7WQP2</accession>
<accession>A0A183F5P7</accession>
<dbReference type="Proteomes" id="UP000050761">
    <property type="component" value="Unassembled WGS sequence"/>
</dbReference>
<dbReference type="PANTHER" id="PTHR47170">
    <property type="entry name" value="MALONYL-COA ACP TRANSACYLASE, ACP-BINDING"/>
    <property type="match status" value="1"/>
</dbReference>
<dbReference type="WBParaSite" id="HPBE_0000148901-mRNA-1">
    <property type="protein sequence ID" value="HPBE_0000148901-mRNA-1"/>
    <property type="gene ID" value="HPBE_0000148901"/>
</dbReference>
<dbReference type="AlphaFoldDB" id="A0A183F5P7"/>
<reference evidence="3" key="2">
    <citation type="submission" date="2019-09" db="UniProtKB">
        <authorList>
            <consortium name="WormBaseParasite"/>
        </authorList>
    </citation>
    <scope>IDENTIFICATION</scope>
</reference>